<evidence type="ECO:0000256" key="5">
    <source>
        <dbReference type="SAM" id="MobiDB-lite"/>
    </source>
</evidence>
<dbReference type="OrthoDB" id="2151789at2759"/>
<dbReference type="InterPro" id="IPR016166">
    <property type="entry name" value="FAD-bd_PCMH"/>
</dbReference>
<dbReference type="InterPro" id="IPR016169">
    <property type="entry name" value="FAD-bd_PCMH_sub2"/>
</dbReference>
<feature type="compositionally biased region" description="Basic and acidic residues" evidence="5">
    <location>
        <begin position="419"/>
        <end position="433"/>
    </location>
</feature>
<dbReference type="HOGENOM" id="CLU_018354_8_0_1"/>
<dbReference type="InterPro" id="IPR036318">
    <property type="entry name" value="FAD-bd_PCMH-like_sf"/>
</dbReference>
<gene>
    <name evidence="8" type="ORF">Z519_06651</name>
</gene>
<evidence type="ECO:0000256" key="3">
    <source>
        <dbReference type="ARBA" id="ARBA00022827"/>
    </source>
</evidence>
<dbReference type="AlphaFoldDB" id="A0A0D2G246"/>
<feature type="domain" description="FAD-binding PCMH-type" evidence="7">
    <location>
        <begin position="73"/>
        <end position="246"/>
    </location>
</feature>
<dbReference type="InterPro" id="IPR050416">
    <property type="entry name" value="FAD-linked_Oxidoreductase"/>
</dbReference>
<dbReference type="EMBL" id="KN846988">
    <property type="protein sequence ID" value="KIW92802.1"/>
    <property type="molecule type" value="Genomic_DNA"/>
</dbReference>
<dbReference type="Proteomes" id="UP000053789">
    <property type="component" value="Unassembled WGS sequence"/>
</dbReference>
<dbReference type="PANTHER" id="PTHR42973">
    <property type="entry name" value="BINDING OXIDOREDUCTASE, PUTATIVE (AFU_ORTHOLOGUE AFUA_1G17690)-RELATED"/>
    <property type="match status" value="1"/>
</dbReference>
<keyword evidence="4" id="KW-0560">Oxidoreductase</keyword>
<dbReference type="Pfam" id="PF01565">
    <property type="entry name" value="FAD_binding_4"/>
    <property type="match status" value="1"/>
</dbReference>
<keyword evidence="2" id="KW-0285">Flavoprotein</keyword>
<comment type="similarity">
    <text evidence="1">Belongs to the oxygen-dependent FAD-linked oxidoreductase family.</text>
</comment>
<proteinExistence type="inferred from homology"/>
<keyword evidence="3" id="KW-0274">FAD</keyword>
<feature type="compositionally biased region" description="Basic and acidic residues" evidence="5">
    <location>
        <begin position="451"/>
        <end position="460"/>
    </location>
</feature>
<accession>A0A0D2G246</accession>
<keyword evidence="9" id="KW-1185">Reference proteome</keyword>
<keyword evidence="6" id="KW-0732">Signal</keyword>
<dbReference type="PANTHER" id="PTHR42973:SF13">
    <property type="entry name" value="FAD-BINDING PCMH-TYPE DOMAIN-CONTAINING PROTEIN"/>
    <property type="match status" value="1"/>
</dbReference>
<feature type="chain" id="PRO_5002242534" description="FAD-binding PCMH-type domain-containing protein" evidence="6">
    <location>
        <begin position="25"/>
        <end position="468"/>
    </location>
</feature>
<dbReference type="PROSITE" id="PS51387">
    <property type="entry name" value="FAD_PCMH"/>
    <property type="match status" value="1"/>
</dbReference>
<feature type="region of interest" description="Disordered" evidence="5">
    <location>
        <begin position="419"/>
        <end position="468"/>
    </location>
</feature>
<evidence type="ECO:0000256" key="2">
    <source>
        <dbReference type="ARBA" id="ARBA00022630"/>
    </source>
</evidence>
<evidence type="ECO:0000313" key="9">
    <source>
        <dbReference type="Proteomes" id="UP000053789"/>
    </source>
</evidence>
<sequence length="468" mass="50565">MEPYYWVAISVLVLIASISSTAKAGQSTPTSFTDQAALRACNILAERFPALVSFPNDRLYLSQQAQYWASNQADFAPTCRLSPKKAEQVSSLVSQLVAFGDEVHFAITSGGHSTAHGASNLNDGITLDLSGLSSVSVAPDYLYVEVGPRTRWLDIYQILDPLGQTVSGGRASSVGVGGYLLGGGISMLSGRYGWSADTLLSIEVVLVNGTVINTSPSSRRDLFSVLKGGRNNFGIAAGFHLETFPLQESLRVALLRYSDDRLPRVIRGLADFARNAHLDPSSSAELSVGFDALSNRTAYVLMPTSANSRSGSGSKKKDEFPLWKLFLEVPTLETSMFRAGMTEVVEMIEINNPYGFRYASLPSLCFFPGIHLTSSLMGIPDDARSRVYKTTLTVHNDPELLSKITDLFTAHVVHNRTLDTEQHGSDARSHLPGRDAASATYTTAPTLLQGERGEESDGARRRSGAIDA</sequence>
<dbReference type="VEuPathDB" id="FungiDB:Z519_06651"/>
<evidence type="ECO:0000313" key="8">
    <source>
        <dbReference type="EMBL" id="KIW92802.1"/>
    </source>
</evidence>
<organism evidence="8 9">
    <name type="scientific">Cladophialophora bantiana (strain ATCC 10958 / CBS 173.52 / CDC B-1940 / NIH 8579)</name>
    <name type="common">Xylohypha bantiana</name>
    <dbReference type="NCBI Taxonomy" id="1442370"/>
    <lineage>
        <taxon>Eukaryota</taxon>
        <taxon>Fungi</taxon>
        <taxon>Dikarya</taxon>
        <taxon>Ascomycota</taxon>
        <taxon>Pezizomycotina</taxon>
        <taxon>Eurotiomycetes</taxon>
        <taxon>Chaetothyriomycetidae</taxon>
        <taxon>Chaetothyriales</taxon>
        <taxon>Herpotrichiellaceae</taxon>
        <taxon>Cladophialophora</taxon>
    </lineage>
</organism>
<dbReference type="SUPFAM" id="SSF56176">
    <property type="entry name" value="FAD-binding/transporter-associated domain-like"/>
    <property type="match status" value="1"/>
</dbReference>
<reference evidence="8" key="1">
    <citation type="submission" date="2015-01" db="EMBL/GenBank/DDBJ databases">
        <title>The Genome Sequence of Cladophialophora bantiana CBS 173.52.</title>
        <authorList>
            <consortium name="The Broad Institute Genomics Platform"/>
            <person name="Cuomo C."/>
            <person name="de Hoog S."/>
            <person name="Gorbushina A."/>
            <person name="Stielow B."/>
            <person name="Teixiera M."/>
            <person name="Abouelleil A."/>
            <person name="Chapman S.B."/>
            <person name="Priest M."/>
            <person name="Young S.K."/>
            <person name="Wortman J."/>
            <person name="Nusbaum C."/>
            <person name="Birren B."/>
        </authorList>
    </citation>
    <scope>NUCLEOTIDE SEQUENCE [LARGE SCALE GENOMIC DNA]</scope>
    <source>
        <strain evidence="8">CBS 173.52</strain>
    </source>
</reference>
<dbReference type="GO" id="GO:0016491">
    <property type="term" value="F:oxidoreductase activity"/>
    <property type="evidence" value="ECO:0007669"/>
    <property type="project" value="UniProtKB-KW"/>
</dbReference>
<dbReference type="GO" id="GO:0071949">
    <property type="term" value="F:FAD binding"/>
    <property type="evidence" value="ECO:0007669"/>
    <property type="project" value="InterPro"/>
</dbReference>
<dbReference type="RefSeq" id="XP_016619471.1">
    <property type="nucleotide sequence ID" value="XM_016764389.1"/>
</dbReference>
<name>A0A0D2G246_CLAB1</name>
<dbReference type="Gene3D" id="3.30.465.10">
    <property type="match status" value="1"/>
</dbReference>
<evidence type="ECO:0000256" key="4">
    <source>
        <dbReference type="ARBA" id="ARBA00023002"/>
    </source>
</evidence>
<evidence type="ECO:0000256" key="1">
    <source>
        <dbReference type="ARBA" id="ARBA00005466"/>
    </source>
</evidence>
<dbReference type="InterPro" id="IPR006094">
    <property type="entry name" value="Oxid_FAD_bind_N"/>
</dbReference>
<dbReference type="GeneID" id="27699579"/>
<evidence type="ECO:0000256" key="6">
    <source>
        <dbReference type="SAM" id="SignalP"/>
    </source>
</evidence>
<protein>
    <recommendedName>
        <fullName evidence="7">FAD-binding PCMH-type domain-containing protein</fullName>
    </recommendedName>
</protein>
<feature type="signal peptide" evidence="6">
    <location>
        <begin position="1"/>
        <end position="24"/>
    </location>
</feature>
<evidence type="ECO:0000259" key="7">
    <source>
        <dbReference type="PROSITE" id="PS51387"/>
    </source>
</evidence>